<dbReference type="PANTHER" id="PTHR31398">
    <property type="entry name" value="MEIOTIC NUCLEAR DIVISION PROTEIN 1 HOMOLOG"/>
    <property type="match status" value="1"/>
</dbReference>
<protein>
    <submittedName>
        <fullName evidence="3">Uncharacterized protein</fullName>
    </submittedName>
</protein>
<dbReference type="GO" id="GO:0005634">
    <property type="term" value="C:nucleus"/>
    <property type="evidence" value="ECO:0007669"/>
    <property type="project" value="TreeGrafter"/>
</dbReference>
<dbReference type="GO" id="GO:0007131">
    <property type="term" value="P:reciprocal meiotic recombination"/>
    <property type="evidence" value="ECO:0007669"/>
    <property type="project" value="TreeGrafter"/>
</dbReference>
<evidence type="ECO:0000256" key="1">
    <source>
        <dbReference type="SAM" id="MobiDB-lite"/>
    </source>
</evidence>
<feature type="transmembrane region" description="Helical" evidence="2">
    <location>
        <begin position="60"/>
        <end position="82"/>
    </location>
</feature>
<keyword evidence="2" id="KW-1133">Transmembrane helix</keyword>
<evidence type="ECO:0000313" key="3">
    <source>
        <dbReference type="EMBL" id="TNV83870.1"/>
    </source>
</evidence>
<dbReference type="AlphaFoldDB" id="A0A8J8T6V1"/>
<sequence length="875" mass="102912">MQFYFPKIKRGDTIFAQRKAMLRMKKCTNTCKSSLGELDLYGQEVKLTYKGKESFATMPGTIVSIVIIAILLAFSAFKLFILTNRINPNISQQSFLRNLQEEEEFRPYESDPSLTTGKFDIAFGISQPLDPTIGYYVVYETHFYFEINNKTGLPVRQKVKRKLNIDYCGDKYFEYEDQEQVKLYGIDRLQCITKKDYALQGDYYSQDFKYLEFRLYKCNSYAANNKCQNQTTIDKYFENLDISFAFINSYFDFTDYGKPVKQFIDDSLFFQLESKRQKRANLMVMKAETELEDQLFQIGQQEESSFTMVNNIRTYDDTVDDSEGLLITVFLRYDNKYFSYNRQVYSILEYLGDIGGLQQMLYLIGLMLISYFTRRLFVSNLLTEMYQVKHDRGLHKGIKERKVFRENQMKKKSIAIKPLSMDLEKNNSVNNITHIDDKPNILQLPNRYSTANFNSGRELVNRQTFDQNVSTEWNMPELTQNEIVEQQTERDLGPIAGGAKRIHAPYNKSMIQNGIVLISQDVPISLPRPRINSTSSFQSTYDTIDEALKYKDKLKEEDINNLLLTIINRKRFKYSTSDIVAYIYKCMCLRRIEKNRRLESYKPHFLFQKCEELLNEELDVVQLMKQARNTKIMSQIMMNQKQKMLMRFQRKHLVETSSESNDSDSMPQFNTVKLMDSRNPLIRLSIFGRLKRMMANYRGNQLEVFDRRILRGLYQRRLRDYDEELIDQSKNISLLMRLKTDILRPKSRDNEAPNSHRRKYSEGSVLKLHNREDSDGAEVKDKALFELSAVQPYRYQGHIRKDSEAPLQSQYRGIESSFDYQNITLQNRASIQEKESIPPLVSVRNYNPDDELERALQDAEQTFKPQAMKQSLTKL</sequence>
<dbReference type="PANTHER" id="PTHR31398:SF0">
    <property type="entry name" value="MEIOTIC NUCLEAR DIVISION PROTEIN 1 HOMOLOG"/>
    <property type="match status" value="1"/>
</dbReference>
<proteinExistence type="predicted"/>
<reference evidence="3" key="1">
    <citation type="submission" date="2019-06" db="EMBL/GenBank/DDBJ databases">
        <authorList>
            <person name="Zheng W."/>
        </authorList>
    </citation>
    <scope>NUCLEOTIDE SEQUENCE</scope>
    <source>
        <strain evidence="3">QDHG01</strain>
    </source>
</reference>
<name>A0A8J8T6V1_HALGN</name>
<accession>A0A8J8T6V1</accession>
<dbReference type="EMBL" id="RRYP01003367">
    <property type="protein sequence ID" value="TNV83870.1"/>
    <property type="molecule type" value="Genomic_DNA"/>
</dbReference>
<organism evidence="3 4">
    <name type="scientific">Halteria grandinella</name>
    <dbReference type="NCBI Taxonomy" id="5974"/>
    <lineage>
        <taxon>Eukaryota</taxon>
        <taxon>Sar</taxon>
        <taxon>Alveolata</taxon>
        <taxon>Ciliophora</taxon>
        <taxon>Intramacronucleata</taxon>
        <taxon>Spirotrichea</taxon>
        <taxon>Stichotrichia</taxon>
        <taxon>Sporadotrichida</taxon>
        <taxon>Halteriidae</taxon>
        <taxon>Halteria</taxon>
    </lineage>
</organism>
<dbReference type="OrthoDB" id="296467at2759"/>
<feature type="region of interest" description="Disordered" evidence="1">
    <location>
        <begin position="745"/>
        <end position="765"/>
    </location>
</feature>
<keyword evidence="4" id="KW-1185">Reference proteome</keyword>
<gene>
    <name evidence="3" type="ORF">FGO68_gene6300</name>
</gene>
<evidence type="ECO:0000256" key="2">
    <source>
        <dbReference type="SAM" id="Phobius"/>
    </source>
</evidence>
<dbReference type="Proteomes" id="UP000785679">
    <property type="component" value="Unassembled WGS sequence"/>
</dbReference>
<comment type="caution">
    <text evidence="3">The sequence shown here is derived from an EMBL/GenBank/DDBJ whole genome shotgun (WGS) entry which is preliminary data.</text>
</comment>
<keyword evidence="2" id="KW-0472">Membrane</keyword>
<keyword evidence="2" id="KW-0812">Transmembrane</keyword>
<evidence type="ECO:0000313" key="4">
    <source>
        <dbReference type="Proteomes" id="UP000785679"/>
    </source>
</evidence>